<dbReference type="OrthoDB" id="4137977at2759"/>
<evidence type="ECO:0008006" key="4">
    <source>
        <dbReference type="Google" id="ProtNLM"/>
    </source>
</evidence>
<dbReference type="InParanoid" id="W2RVZ6"/>
<protein>
    <recommendedName>
        <fullName evidence="4">BTB domain-containing protein</fullName>
    </recommendedName>
</protein>
<reference evidence="2 3" key="1">
    <citation type="submission" date="2013-03" db="EMBL/GenBank/DDBJ databases">
        <title>The Genome Sequence of Phialophora europaea CBS 101466.</title>
        <authorList>
            <consortium name="The Broad Institute Genomics Platform"/>
            <person name="Cuomo C."/>
            <person name="de Hoog S."/>
            <person name="Gorbushina A."/>
            <person name="Walker B."/>
            <person name="Young S.K."/>
            <person name="Zeng Q."/>
            <person name="Gargeya S."/>
            <person name="Fitzgerald M."/>
            <person name="Haas B."/>
            <person name="Abouelleil A."/>
            <person name="Allen A.W."/>
            <person name="Alvarado L."/>
            <person name="Arachchi H.M."/>
            <person name="Berlin A.M."/>
            <person name="Chapman S.B."/>
            <person name="Gainer-Dewar J."/>
            <person name="Goldberg J."/>
            <person name="Griggs A."/>
            <person name="Gujja S."/>
            <person name="Hansen M."/>
            <person name="Howarth C."/>
            <person name="Imamovic A."/>
            <person name="Ireland A."/>
            <person name="Larimer J."/>
            <person name="McCowan C."/>
            <person name="Murphy C."/>
            <person name="Pearson M."/>
            <person name="Poon T.W."/>
            <person name="Priest M."/>
            <person name="Roberts A."/>
            <person name="Saif S."/>
            <person name="Shea T."/>
            <person name="Sisk P."/>
            <person name="Sykes S."/>
            <person name="Wortman J."/>
            <person name="Nusbaum C."/>
            <person name="Birren B."/>
        </authorList>
    </citation>
    <scope>NUCLEOTIDE SEQUENCE [LARGE SCALE GENOMIC DNA]</scope>
    <source>
        <strain evidence="2 3">CBS 101466</strain>
    </source>
</reference>
<evidence type="ECO:0000256" key="1">
    <source>
        <dbReference type="SAM" id="MobiDB-lite"/>
    </source>
</evidence>
<dbReference type="HOGENOM" id="CLU_921346_0_0_1"/>
<name>W2RVZ6_CYPE1</name>
<dbReference type="Proteomes" id="UP000030752">
    <property type="component" value="Unassembled WGS sequence"/>
</dbReference>
<proteinExistence type="predicted"/>
<dbReference type="GeneID" id="19973489"/>
<dbReference type="EMBL" id="KB822721">
    <property type="protein sequence ID" value="ETN39923.1"/>
    <property type="molecule type" value="Genomic_DNA"/>
</dbReference>
<dbReference type="eggNOG" id="ENOG502T9IF">
    <property type="taxonomic scope" value="Eukaryota"/>
</dbReference>
<gene>
    <name evidence="2" type="ORF">HMPREF1541_06150</name>
</gene>
<dbReference type="AlphaFoldDB" id="W2RVZ6"/>
<accession>W2RVZ6</accession>
<dbReference type="RefSeq" id="XP_008718708.1">
    <property type="nucleotide sequence ID" value="XM_008720486.1"/>
</dbReference>
<sequence length="288" mass="32340">MSSPPAVTPQKRRASHDFGGQVVIIVVGPARDEFSVHANRLNKTGFFGRHGMPGQAIEVEVSNHDDSPALATEQAGVKQEQAGDNNQGESQAADQSPTLVGTPANPSTIIRADYVIAPRDSHSAKAFRIFVESLYSEEPGEIEHRLGLNIALKAYQFAWEYDAYSLQNLLVERFRTHYRTHKVRIDELLWLIKKFGDDANATPLTRYVLDQIAHDLASRGYDSFIKDNQFLEQYLEEASRKTRLSLFAIITRYAHDRRHPDPAEGKNLWRVVESGVAAGEWVPEPFSN</sequence>
<evidence type="ECO:0000313" key="2">
    <source>
        <dbReference type="EMBL" id="ETN39923.1"/>
    </source>
</evidence>
<feature type="region of interest" description="Disordered" evidence="1">
    <location>
        <begin position="73"/>
        <end position="102"/>
    </location>
</feature>
<evidence type="ECO:0000313" key="3">
    <source>
        <dbReference type="Proteomes" id="UP000030752"/>
    </source>
</evidence>
<feature type="compositionally biased region" description="Polar residues" evidence="1">
    <location>
        <begin position="82"/>
        <end position="102"/>
    </location>
</feature>
<keyword evidence="3" id="KW-1185">Reference proteome</keyword>
<organism evidence="2 3">
    <name type="scientific">Cyphellophora europaea (strain CBS 101466)</name>
    <name type="common">Phialophora europaea</name>
    <dbReference type="NCBI Taxonomy" id="1220924"/>
    <lineage>
        <taxon>Eukaryota</taxon>
        <taxon>Fungi</taxon>
        <taxon>Dikarya</taxon>
        <taxon>Ascomycota</taxon>
        <taxon>Pezizomycotina</taxon>
        <taxon>Eurotiomycetes</taxon>
        <taxon>Chaetothyriomycetidae</taxon>
        <taxon>Chaetothyriales</taxon>
        <taxon>Cyphellophoraceae</taxon>
        <taxon>Cyphellophora</taxon>
    </lineage>
</organism>
<dbReference type="VEuPathDB" id="FungiDB:HMPREF1541_06150"/>